<dbReference type="AlphaFoldDB" id="A0A5N4DGV1"/>
<feature type="compositionally biased region" description="Polar residues" evidence="1">
    <location>
        <begin position="28"/>
        <end position="46"/>
    </location>
</feature>
<sequence length="253" mass="26985">MDAHAQAHRASSLAEPITAPQSPMAGSDSPSHQGPPGDTSSATSLGQDKLKTQQERLQVTEQSVQTKPRSQATQTGCEETPRHSQGRLDVANLLPLERTRERFQDKSQRPSQSSNSCDAHGTRRSPRLPLQLLLQGFQPLLPLKSSSSSSCLATRRRCTTPPPAAWLLKPTPRPAPRPPPGQPHPPPGPSRTAPSASETALASGHPRPSAQTSADLQPSRQPPDTGLGVGGTQATRTTELTQDPGRRFPGMDD</sequence>
<dbReference type="EMBL" id="JWIN03000012">
    <property type="protein sequence ID" value="KAB1270358.1"/>
    <property type="molecule type" value="Genomic_DNA"/>
</dbReference>
<feature type="compositionally biased region" description="Polar residues" evidence="1">
    <location>
        <begin position="209"/>
        <end position="219"/>
    </location>
</feature>
<keyword evidence="3" id="KW-1185">Reference proteome</keyword>
<proteinExistence type="predicted"/>
<organism evidence="2 3">
    <name type="scientific">Camelus dromedarius</name>
    <name type="common">Dromedary</name>
    <name type="synonym">Arabian camel</name>
    <dbReference type="NCBI Taxonomy" id="9838"/>
    <lineage>
        <taxon>Eukaryota</taxon>
        <taxon>Metazoa</taxon>
        <taxon>Chordata</taxon>
        <taxon>Craniata</taxon>
        <taxon>Vertebrata</taxon>
        <taxon>Euteleostomi</taxon>
        <taxon>Mammalia</taxon>
        <taxon>Eutheria</taxon>
        <taxon>Laurasiatheria</taxon>
        <taxon>Artiodactyla</taxon>
        <taxon>Tylopoda</taxon>
        <taxon>Camelidae</taxon>
        <taxon>Camelus</taxon>
    </lineage>
</organism>
<feature type="compositionally biased region" description="Basic and acidic residues" evidence="1">
    <location>
        <begin position="244"/>
        <end position="253"/>
    </location>
</feature>
<reference evidence="2 3" key="1">
    <citation type="journal article" date="2019" name="Mol. Ecol. Resour.">
        <title>Improving Illumina assemblies with Hi-C and long reads: an example with the North African dromedary.</title>
        <authorList>
            <person name="Elbers J.P."/>
            <person name="Rogers M.F."/>
            <person name="Perelman P.L."/>
            <person name="Proskuryakova A.A."/>
            <person name="Serdyukova N.A."/>
            <person name="Johnson W.E."/>
            <person name="Horin P."/>
            <person name="Corander J."/>
            <person name="Murphy D."/>
            <person name="Burger P.A."/>
        </authorList>
    </citation>
    <scope>NUCLEOTIDE SEQUENCE [LARGE SCALE GENOMIC DNA]</scope>
    <source>
        <strain evidence="2">Drom800</strain>
        <tissue evidence="2">Blood</tissue>
    </source>
</reference>
<gene>
    <name evidence="2" type="ORF">Cadr_000017654</name>
</gene>
<evidence type="ECO:0000313" key="3">
    <source>
        <dbReference type="Proteomes" id="UP000299084"/>
    </source>
</evidence>
<feature type="compositionally biased region" description="Low complexity" evidence="1">
    <location>
        <begin position="140"/>
        <end position="150"/>
    </location>
</feature>
<feature type="region of interest" description="Disordered" evidence="1">
    <location>
        <begin position="140"/>
        <end position="253"/>
    </location>
</feature>
<comment type="caution">
    <text evidence="2">The sequence shown here is derived from an EMBL/GenBank/DDBJ whole genome shotgun (WGS) entry which is preliminary data.</text>
</comment>
<feature type="compositionally biased region" description="Polar residues" evidence="1">
    <location>
        <begin position="55"/>
        <end position="77"/>
    </location>
</feature>
<feature type="region of interest" description="Disordered" evidence="1">
    <location>
        <begin position="1"/>
        <end position="127"/>
    </location>
</feature>
<evidence type="ECO:0000313" key="2">
    <source>
        <dbReference type="EMBL" id="KAB1270358.1"/>
    </source>
</evidence>
<feature type="compositionally biased region" description="Pro residues" evidence="1">
    <location>
        <begin position="171"/>
        <end position="189"/>
    </location>
</feature>
<protein>
    <submittedName>
        <fullName evidence="2">Uncharacterized protein</fullName>
    </submittedName>
</protein>
<name>A0A5N4DGV1_CAMDR</name>
<accession>A0A5N4DGV1</accession>
<evidence type="ECO:0000256" key="1">
    <source>
        <dbReference type="SAM" id="MobiDB-lite"/>
    </source>
</evidence>
<feature type="compositionally biased region" description="Basic and acidic residues" evidence="1">
    <location>
        <begin position="97"/>
        <end position="108"/>
    </location>
</feature>
<dbReference type="Proteomes" id="UP000299084">
    <property type="component" value="Unassembled WGS sequence"/>
</dbReference>
<feature type="compositionally biased region" description="Polar residues" evidence="1">
    <location>
        <begin position="232"/>
        <end position="241"/>
    </location>
</feature>